<dbReference type="PANTHER" id="PTHR43425">
    <property type="entry name" value="OXYGEN-INSENSITIVE NADPH NITROREDUCTASE"/>
    <property type="match status" value="1"/>
</dbReference>
<accession>A0A845QJW1</accession>
<keyword evidence="2 5" id="KW-0285">Flavoprotein</keyword>
<dbReference type="PANTHER" id="PTHR43425:SF2">
    <property type="entry name" value="OXYGEN-INSENSITIVE NADPH NITROREDUCTASE"/>
    <property type="match status" value="1"/>
</dbReference>
<dbReference type="PIRSF" id="PIRSF005426">
    <property type="entry name" value="Frp"/>
    <property type="match status" value="1"/>
</dbReference>
<dbReference type="InterPro" id="IPR000415">
    <property type="entry name" value="Nitroreductase-like"/>
</dbReference>
<evidence type="ECO:0000256" key="1">
    <source>
        <dbReference type="ARBA" id="ARBA00008366"/>
    </source>
</evidence>
<comment type="similarity">
    <text evidence="1 5">Belongs to the flavin oxidoreductase frp family.</text>
</comment>
<dbReference type="InterPro" id="IPR029479">
    <property type="entry name" value="Nitroreductase"/>
</dbReference>
<evidence type="ECO:0000313" key="8">
    <source>
        <dbReference type="Proteomes" id="UP000446866"/>
    </source>
</evidence>
<dbReference type="Pfam" id="PF00881">
    <property type="entry name" value="Nitroreductase"/>
    <property type="match status" value="1"/>
</dbReference>
<keyword evidence="3 5" id="KW-0288">FMN</keyword>
<dbReference type="InterPro" id="IPR016446">
    <property type="entry name" value="Flavin_OxRdtase_Frp"/>
</dbReference>
<dbReference type="GO" id="GO:0016491">
    <property type="term" value="F:oxidoreductase activity"/>
    <property type="evidence" value="ECO:0007669"/>
    <property type="project" value="UniProtKB-UniRule"/>
</dbReference>
<feature type="domain" description="Nitroreductase" evidence="6">
    <location>
        <begin position="10"/>
        <end position="165"/>
    </location>
</feature>
<proteinExistence type="inferred from homology"/>
<dbReference type="Gene3D" id="3.40.109.10">
    <property type="entry name" value="NADH Oxidase"/>
    <property type="match status" value="1"/>
</dbReference>
<keyword evidence="5" id="KW-0521">NADP</keyword>
<gene>
    <name evidence="7" type="ORF">D0435_08670</name>
</gene>
<dbReference type="SUPFAM" id="SSF55469">
    <property type="entry name" value="FMN-dependent nitroreductase-like"/>
    <property type="match status" value="1"/>
</dbReference>
<organism evidence="7 8">
    <name type="scientific">Anaerotruncus colihominis</name>
    <dbReference type="NCBI Taxonomy" id="169435"/>
    <lineage>
        <taxon>Bacteria</taxon>
        <taxon>Bacillati</taxon>
        <taxon>Bacillota</taxon>
        <taxon>Clostridia</taxon>
        <taxon>Eubacteriales</taxon>
        <taxon>Oscillospiraceae</taxon>
        <taxon>Anaerotruncus</taxon>
    </lineage>
</organism>
<dbReference type="AlphaFoldDB" id="A0A845QJW1"/>
<keyword evidence="8" id="KW-1185">Reference proteome</keyword>
<dbReference type="RefSeq" id="WP_160202007.1">
    <property type="nucleotide sequence ID" value="NZ_QXWK01000014.1"/>
</dbReference>
<reference evidence="7 8" key="1">
    <citation type="submission" date="2018-08" db="EMBL/GenBank/DDBJ databases">
        <title>Murine metabolic-syndrome-specific gut microbial biobank.</title>
        <authorList>
            <person name="Liu C."/>
        </authorList>
    </citation>
    <scope>NUCLEOTIDE SEQUENCE [LARGE SCALE GENOMIC DNA]</scope>
    <source>
        <strain evidence="7 8">28</strain>
    </source>
</reference>
<protein>
    <recommendedName>
        <fullName evidence="6">Nitroreductase domain-containing protein</fullName>
    </recommendedName>
</protein>
<evidence type="ECO:0000256" key="3">
    <source>
        <dbReference type="ARBA" id="ARBA00022643"/>
    </source>
</evidence>
<evidence type="ECO:0000313" key="7">
    <source>
        <dbReference type="EMBL" id="NBH61724.1"/>
    </source>
</evidence>
<comment type="caution">
    <text evidence="7">The sequence shown here is derived from an EMBL/GenBank/DDBJ whole genome shotgun (WGS) entry which is preliminary data.</text>
</comment>
<keyword evidence="4 5" id="KW-0560">Oxidoreductase</keyword>
<evidence type="ECO:0000256" key="5">
    <source>
        <dbReference type="PIRNR" id="PIRNR005426"/>
    </source>
</evidence>
<name>A0A845QJW1_9FIRM</name>
<dbReference type="Proteomes" id="UP000446866">
    <property type="component" value="Unassembled WGS sequence"/>
</dbReference>
<evidence type="ECO:0000256" key="2">
    <source>
        <dbReference type="ARBA" id="ARBA00022630"/>
    </source>
</evidence>
<evidence type="ECO:0000259" key="6">
    <source>
        <dbReference type="Pfam" id="PF00881"/>
    </source>
</evidence>
<sequence>MKNQTLEIIFNRSSCRNFSERKVSQNDLEEMIAAGLSAPSSGNFQAYSIIHVTDAEKKARLAQLSYNQKFIEKAPVVLLFCIDFRRMKQLASKYPFPLRNADSFTELWFILMEIGMVMQNMCIAAESKGMKSICVGNPISYMEELSKLCQLPSYVCPALILCIGYPAQEKKPMNKYAGSLLVHENVYRDVLNQDLEASFQEHFKNWKKPLSEESLQAFSESCKAWSGESFENYAVNQIRKQGYFNYYQYFISIFYRETPDMMTNTDYHKYFKNQGFNWLETDSPNRKI</sequence>
<evidence type="ECO:0000256" key="4">
    <source>
        <dbReference type="ARBA" id="ARBA00023002"/>
    </source>
</evidence>
<dbReference type="EMBL" id="QXWK01000014">
    <property type="protein sequence ID" value="NBH61724.1"/>
    <property type="molecule type" value="Genomic_DNA"/>
</dbReference>